<name>A0A2N0ZEV6_9BACI</name>
<gene>
    <name evidence="1" type="ORF">CWS20_15690</name>
</gene>
<keyword evidence="2" id="KW-1185">Reference proteome</keyword>
<organism evidence="1 2">
    <name type="scientific">Cytobacillus horneckiae</name>
    <dbReference type="NCBI Taxonomy" id="549687"/>
    <lineage>
        <taxon>Bacteria</taxon>
        <taxon>Bacillati</taxon>
        <taxon>Bacillota</taxon>
        <taxon>Bacilli</taxon>
        <taxon>Bacillales</taxon>
        <taxon>Bacillaceae</taxon>
        <taxon>Cytobacillus</taxon>
    </lineage>
</organism>
<dbReference type="EMBL" id="PISD01000033">
    <property type="protein sequence ID" value="PKG28045.1"/>
    <property type="molecule type" value="Genomic_DNA"/>
</dbReference>
<evidence type="ECO:0000313" key="1">
    <source>
        <dbReference type="EMBL" id="PKG28045.1"/>
    </source>
</evidence>
<sequence length="60" mass="7002">MGSIRFGSINNDLLAKNISELEREEWLSYCFELAELAVHPLHQNDDWEKIIRLLGNFIQA</sequence>
<protein>
    <submittedName>
        <fullName evidence="1">Uncharacterized protein</fullName>
    </submittedName>
</protein>
<proteinExistence type="predicted"/>
<dbReference type="RefSeq" id="WP_066194825.1">
    <property type="nucleotide sequence ID" value="NZ_JAMAUX010000001.1"/>
</dbReference>
<comment type="caution">
    <text evidence="1">The sequence shown here is derived from an EMBL/GenBank/DDBJ whole genome shotgun (WGS) entry which is preliminary data.</text>
</comment>
<accession>A0A2N0ZEV6</accession>
<dbReference type="Proteomes" id="UP000233343">
    <property type="component" value="Unassembled WGS sequence"/>
</dbReference>
<dbReference type="AlphaFoldDB" id="A0A2N0ZEV6"/>
<evidence type="ECO:0000313" key="2">
    <source>
        <dbReference type="Proteomes" id="UP000233343"/>
    </source>
</evidence>
<reference evidence="1 2" key="1">
    <citation type="journal article" date="2010" name="Int. J. Syst. Evol. Microbiol.">
        <title>Bacillus horneckiae sp. nov., isolated from a spacecraft-assembly clean room.</title>
        <authorList>
            <person name="Vaishampayan P."/>
            <person name="Probst A."/>
            <person name="Krishnamurthi S."/>
            <person name="Ghosh S."/>
            <person name="Osman S."/>
            <person name="McDowall A."/>
            <person name="Ruckmani A."/>
            <person name="Mayilraj S."/>
            <person name="Venkateswaran K."/>
        </authorList>
    </citation>
    <scope>NUCLEOTIDE SEQUENCE [LARGE SCALE GENOMIC DNA]</scope>
    <source>
        <strain evidence="2">1PO1SC</strain>
    </source>
</reference>